<dbReference type="PIRSF" id="PIRSF002599">
    <property type="entry name" value="Cold_shock_A"/>
    <property type="match status" value="1"/>
</dbReference>
<dbReference type="InterPro" id="IPR012156">
    <property type="entry name" value="Cold_shock_CspA"/>
</dbReference>
<evidence type="ECO:0000256" key="5">
    <source>
        <dbReference type="ARBA" id="ARBA00023159"/>
    </source>
</evidence>
<evidence type="ECO:0000256" key="2">
    <source>
        <dbReference type="ARBA" id="ARBA00022490"/>
    </source>
</evidence>
<organism evidence="8">
    <name type="scientific">marine metagenome</name>
    <dbReference type="NCBI Taxonomy" id="408172"/>
    <lineage>
        <taxon>unclassified sequences</taxon>
        <taxon>metagenomes</taxon>
        <taxon>ecological metagenomes</taxon>
    </lineage>
</organism>
<protein>
    <recommendedName>
        <fullName evidence="7">CSD domain-containing protein</fullName>
    </recommendedName>
</protein>
<keyword evidence="5" id="KW-0010">Activator</keyword>
<dbReference type="AlphaFoldDB" id="A0A382UM25"/>
<sequence length="51" mass="5606">FITPSDGDKDLFVHMSEIQMEGFKTLNEGQSVDYNEGTSEKGPCATNVIPQ</sequence>
<name>A0A382UM25_9ZZZZ</name>
<reference evidence="8" key="1">
    <citation type="submission" date="2018-05" db="EMBL/GenBank/DDBJ databases">
        <authorList>
            <person name="Lanie J.A."/>
            <person name="Ng W.-L."/>
            <person name="Kazmierczak K.M."/>
            <person name="Andrzejewski T.M."/>
            <person name="Davidsen T.M."/>
            <person name="Wayne K.J."/>
            <person name="Tettelin H."/>
            <person name="Glass J.I."/>
            <person name="Rusch D."/>
            <person name="Podicherti R."/>
            <person name="Tsui H.-C.T."/>
            <person name="Winkler M.E."/>
        </authorList>
    </citation>
    <scope>NUCLEOTIDE SEQUENCE</scope>
</reference>
<dbReference type="SMART" id="SM00357">
    <property type="entry name" value="CSP"/>
    <property type="match status" value="1"/>
</dbReference>
<dbReference type="EMBL" id="UINC01145239">
    <property type="protein sequence ID" value="SVD35250.1"/>
    <property type="molecule type" value="Genomic_DNA"/>
</dbReference>
<evidence type="ECO:0000256" key="3">
    <source>
        <dbReference type="ARBA" id="ARBA00023015"/>
    </source>
</evidence>
<dbReference type="GO" id="GO:0005737">
    <property type="term" value="C:cytoplasm"/>
    <property type="evidence" value="ECO:0007669"/>
    <property type="project" value="UniProtKB-SubCell"/>
</dbReference>
<keyword evidence="2" id="KW-0963">Cytoplasm</keyword>
<evidence type="ECO:0000256" key="6">
    <source>
        <dbReference type="ARBA" id="ARBA00023163"/>
    </source>
</evidence>
<dbReference type="PROSITE" id="PS51857">
    <property type="entry name" value="CSD_2"/>
    <property type="match status" value="1"/>
</dbReference>
<dbReference type="PANTHER" id="PTHR46565:SF20">
    <property type="entry name" value="COLD SHOCK DOMAIN-CONTAINING PROTEIN 4"/>
    <property type="match status" value="1"/>
</dbReference>
<evidence type="ECO:0000256" key="1">
    <source>
        <dbReference type="ARBA" id="ARBA00004496"/>
    </source>
</evidence>
<dbReference type="SUPFAM" id="SSF50249">
    <property type="entry name" value="Nucleic acid-binding proteins"/>
    <property type="match status" value="1"/>
</dbReference>
<dbReference type="PANTHER" id="PTHR46565">
    <property type="entry name" value="COLD SHOCK DOMAIN PROTEIN 2"/>
    <property type="match status" value="1"/>
</dbReference>
<evidence type="ECO:0000256" key="4">
    <source>
        <dbReference type="ARBA" id="ARBA00023125"/>
    </source>
</evidence>
<keyword evidence="6" id="KW-0804">Transcription</keyword>
<evidence type="ECO:0000259" key="7">
    <source>
        <dbReference type="PROSITE" id="PS51857"/>
    </source>
</evidence>
<dbReference type="Pfam" id="PF00313">
    <property type="entry name" value="CSD"/>
    <property type="match status" value="1"/>
</dbReference>
<feature type="non-terminal residue" evidence="8">
    <location>
        <position position="1"/>
    </location>
</feature>
<keyword evidence="3" id="KW-0805">Transcription regulation</keyword>
<dbReference type="Gene3D" id="2.40.50.140">
    <property type="entry name" value="Nucleic acid-binding proteins"/>
    <property type="match status" value="1"/>
</dbReference>
<dbReference type="InterPro" id="IPR002059">
    <property type="entry name" value="CSP_DNA-bd"/>
</dbReference>
<accession>A0A382UM25</accession>
<evidence type="ECO:0000313" key="8">
    <source>
        <dbReference type="EMBL" id="SVD35250.1"/>
    </source>
</evidence>
<comment type="subcellular location">
    <subcellularLocation>
        <location evidence="1">Cytoplasm</location>
    </subcellularLocation>
</comment>
<dbReference type="GO" id="GO:0003677">
    <property type="term" value="F:DNA binding"/>
    <property type="evidence" value="ECO:0007669"/>
    <property type="project" value="UniProtKB-KW"/>
</dbReference>
<gene>
    <name evidence="8" type="ORF">METZ01_LOCUS388104</name>
</gene>
<dbReference type="InterPro" id="IPR011129">
    <property type="entry name" value="CSD"/>
</dbReference>
<feature type="domain" description="CSD" evidence="7">
    <location>
        <begin position="1"/>
        <end position="50"/>
    </location>
</feature>
<proteinExistence type="predicted"/>
<keyword evidence="4" id="KW-0238">DNA-binding</keyword>
<dbReference type="InterPro" id="IPR012340">
    <property type="entry name" value="NA-bd_OB-fold"/>
</dbReference>